<keyword evidence="1" id="KW-0472">Membrane</keyword>
<keyword evidence="1" id="KW-1133">Transmembrane helix</keyword>
<dbReference type="EMBL" id="WXYO01000004">
    <property type="protein sequence ID" value="NAS12226.1"/>
    <property type="molecule type" value="Genomic_DNA"/>
</dbReference>
<name>A0A6L9EBV6_9FLAO</name>
<evidence type="ECO:0000256" key="1">
    <source>
        <dbReference type="SAM" id="Phobius"/>
    </source>
</evidence>
<keyword evidence="1" id="KW-0812">Transmembrane</keyword>
<dbReference type="RefSeq" id="WP_161435269.1">
    <property type="nucleotide sequence ID" value="NZ_WXYO01000004.1"/>
</dbReference>
<comment type="caution">
    <text evidence="2">The sequence shown here is derived from an EMBL/GenBank/DDBJ whole genome shotgun (WGS) entry which is preliminary data.</text>
</comment>
<reference evidence="2 3" key="1">
    <citation type="submission" date="2020-01" db="EMBL/GenBank/DDBJ databases">
        <title>Bacteria diversity of Porities sp.</title>
        <authorList>
            <person name="Wang G."/>
        </authorList>
    </citation>
    <scope>NUCLEOTIDE SEQUENCE [LARGE SCALE GENOMIC DNA]</scope>
    <source>
        <strain evidence="2 3">R33</strain>
    </source>
</reference>
<gene>
    <name evidence="2" type="ORF">GTQ38_09450</name>
</gene>
<feature type="transmembrane region" description="Helical" evidence="1">
    <location>
        <begin position="59"/>
        <end position="82"/>
    </location>
</feature>
<dbReference type="Proteomes" id="UP000475249">
    <property type="component" value="Unassembled WGS sequence"/>
</dbReference>
<sequence length="185" mass="21411">MEVIMRIHRLHQKVLHLTLCELLVDPEMSENLIAFLILLGIGGFVTLLVYHKNRGNPKLAIRIVACVIGTFFLVQFGMYATIRQNGRRDFKRELRKLDLKVTEIQVNGNVVDLATEEVIKELLSVDNLRAHHSSPTDELIFHITDGQTEIKFKLGRDSEFKTEYWLDIKGRNIGKIRTRLFNDIE</sequence>
<evidence type="ECO:0000313" key="3">
    <source>
        <dbReference type="Proteomes" id="UP000475249"/>
    </source>
</evidence>
<organism evidence="2 3">
    <name type="scientific">Poritiphilus flavus</name>
    <dbReference type="NCBI Taxonomy" id="2697053"/>
    <lineage>
        <taxon>Bacteria</taxon>
        <taxon>Pseudomonadati</taxon>
        <taxon>Bacteroidota</taxon>
        <taxon>Flavobacteriia</taxon>
        <taxon>Flavobacteriales</taxon>
        <taxon>Flavobacteriaceae</taxon>
        <taxon>Poritiphilus</taxon>
    </lineage>
</organism>
<proteinExistence type="predicted"/>
<protein>
    <submittedName>
        <fullName evidence="2">Uncharacterized protein</fullName>
    </submittedName>
</protein>
<keyword evidence="3" id="KW-1185">Reference proteome</keyword>
<evidence type="ECO:0000313" key="2">
    <source>
        <dbReference type="EMBL" id="NAS12226.1"/>
    </source>
</evidence>
<dbReference type="AlphaFoldDB" id="A0A6L9EBV6"/>
<feature type="transmembrane region" description="Helical" evidence="1">
    <location>
        <begin position="32"/>
        <end position="50"/>
    </location>
</feature>
<accession>A0A6L9EBV6</accession>